<keyword evidence="3" id="KW-1185">Reference proteome</keyword>
<proteinExistence type="predicted"/>
<accession>A0ABU6SP36</accession>
<gene>
    <name evidence="2" type="ORF">PIB30_068956</name>
</gene>
<sequence length="111" mass="11874">MSSRWQGRWICCRAGFFGGFPSFALPRSTTLSGHWPLDGIGISPLPTRSAPTGTSQEAAQSDALQRVRMSHVSDVGGRGGARPTHSAGGTQSPMVLDRPTYILWDHRVAPG</sequence>
<reference evidence="2 3" key="1">
    <citation type="journal article" date="2023" name="Plants (Basel)">
        <title>Bridging the Gap: Combining Genomics and Transcriptomics Approaches to Understand Stylosanthes scabra, an Orphan Legume from the Brazilian Caatinga.</title>
        <authorList>
            <person name="Ferreira-Neto J.R.C."/>
            <person name="da Silva M.D."/>
            <person name="Binneck E."/>
            <person name="de Melo N.F."/>
            <person name="da Silva R.H."/>
            <person name="de Melo A.L.T.M."/>
            <person name="Pandolfi V."/>
            <person name="Bustamante F.O."/>
            <person name="Brasileiro-Vidal A.C."/>
            <person name="Benko-Iseppon A.M."/>
        </authorList>
    </citation>
    <scope>NUCLEOTIDE SEQUENCE [LARGE SCALE GENOMIC DNA]</scope>
    <source>
        <tissue evidence="2">Leaves</tissue>
    </source>
</reference>
<feature type="region of interest" description="Disordered" evidence="1">
    <location>
        <begin position="42"/>
        <end position="94"/>
    </location>
</feature>
<evidence type="ECO:0000313" key="2">
    <source>
        <dbReference type="EMBL" id="MED6137861.1"/>
    </source>
</evidence>
<dbReference type="EMBL" id="JASCZI010061163">
    <property type="protein sequence ID" value="MED6137861.1"/>
    <property type="molecule type" value="Genomic_DNA"/>
</dbReference>
<name>A0ABU6SP36_9FABA</name>
<protein>
    <submittedName>
        <fullName evidence="2">Uncharacterized protein</fullName>
    </submittedName>
</protein>
<organism evidence="2 3">
    <name type="scientific">Stylosanthes scabra</name>
    <dbReference type="NCBI Taxonomy" id="79078"/>
    <lineage>
        <taxon>Eukaryota</taxon>
        <taxon>Viridiplantae</taxon>
        <taxon>Streptophyta</taxon>
        <taxon>Embryophyta</taxon>
        <taxon>Tracheophyta</taxon>
        <taxon>Spermatophyta</taxon>
        <taxon>Magnoliopsida</taxon>
        <taxon>eudicotyledons</taxon>
        <taxon>Gunneridae</taxon>
        <taxon>Pentapetalae</taxon>
        <taxon>rosids</taxon>
        <taxon>fabids</taxon>
        <taxon>Fabales</taxon>
        <taxon>Fabaceae</taxon>
        <taxon>Papilionoideae</taxon>
        <taxon>50 kb inversion clade</taxon>
        <taxon>dalbergioids sensu lato</taxon>
        <taxon>Dalbergieae</taxon>
        <taxon>Pterocarpus clade</taxon>
        <taxon>Stylosanthes</taxon>
    </lineage>
</organism>
<comment type="caution">
    <text evidence="2">The sequence shown here is derived from an EMBL/GenBank/DDBJ whole genome shotgun (WGS) entry which is preliminary data.</text>
</comment>
<evidence type="ECO:0000256" key="1">
    <source>
        <dbReference type="SAM" id="MobiDB-lite"/>
    </source>
</evidence>
<feature type="compositionally biased region" description="Polar residues" evidence="1">
    <location>
        <begin position="49"/>
        <end position="63"/>
    </location>
</feature>
<dbReference type="Proteomes" id="UP001341840">
    <property type="component" value="Unassembled WGS sequence"/>
</dbReference>
<evidence type="ECO:0000313" key="3">
    <source>
        <dbReference type="Proteomes" id="UP001341840"/>
    </source>
</evidence>